<proteinExistence type="predicted"/>
<dbReference type="EMBL" id="AZGZ01000003">
    <property type="protein sequence ID" value="KZZ96467.1"/>
    <property type="molecule type" value="Genomic_DNA"/>
</dbReference>
<evidence type="ECO:0000313" key="2">
    <source>
        <dbReference type="EMBL" id="KZZ96467.1"/>
    </source>
</evidence>
<name>A0A168CDR2_9EURO</name>
<dbReference type="Proteomes" id="UP000242877">
    <property type="component" value="Unassembled WGS sequence"/>
</dbReference>
<organism evidence="2 3">
    <name type="scientific">Ascosphaera apis ARSEF 7405</name>
    <dbReference type="NCBI Taxonomy" id="392613"/>
    <lineage>
        <taxon>Eukaryota</taxon>
        <taxon>Fungi</taxon>
        <taxon>Dikarya</taxon>
        <taxon>Ascomycota</taxon>
        <taxon>Pezizomycotina</taxon>
        <taxon>Eurotiomycetes</taxon>
        <taxon>Eurotiomycetidae</taxon>
        <taxon>Onygenales</taxon>
        <taxon>Ascosphaeraceae</taxon>
        <taxon>Ascosphaera</taxon>
    </lineage>
</organism>
<dbReference type="AlphaFoldDB" id="A0A168CDR2"/>
<feature type="compositionally biased region" description="Basic residues" evidence="1">
    <location>
        <begin position="1"/>
        <end position="13"/>
    </location>
</feature>
<comment type="caution">
    <text evidence="2">The sequence shown here is derived from an EMBL/GenBank/DDBJ whole genome shotgun (WGS) entry which is preliminary data.</text>
</comment>
<reference evidence="2 3" key="1">
    <citation type="journal article" date="2016" name="Genome Biol. Evol.">
        <title>Divergent and convergent evolution of fungal pathogenicity.</title>
        <authorList>
            <person name="Shang Y."/>
            <person name="Xiao G."/>
            <person name="Zheng P."/>
            <person name="Cen K."/>
            <person name="Zhan S."/>
            <person name="Wang C."/>
        </authorList>
    </citation>
    <scope>NUCLEOTIDE SEQUENCE [LARGE SCALE GENOMIC DNA]</scope>
    <source>
        <strain evidence="2 3">ARSEF 7405</strain>
    </source>
</reference>
<sequence length="248" mass="28726">MRKKATKRGRQPRKNQPNNKSASSSSPSSSSSKASKVSKATRVTKATTKSPSKRTAKAPVTRSKTSTLPQTQADIDNPNSLYWAELLLDRTTPEPIDWRHPQPTRRGHDASKEDEHLSDSNVPTLQQTQESAFGPWSEEFESRLRDFIYAWMKNNVHDYPFTPPPEFLFSPEHIREISCSRFPCGKIYLQDYLTAHARNQFAQDIIVELIFWIQEEKRVMHHACFDYDDTRKIRTTTFAWKNFFPYDG</sequence>
<protein>
    <submittedName>
        <fullName evidence="2">Uncharacterized protein</fullName>
    </submittedName>
</protein>
<feature type="compositionally biased region" description="Basic and acidic residues" evidence="1">
    <location>
        <begin position="94"/>
        <end position="118"/>
    </location>
</feature>
<feature type="region of interest" description="Disordered" evidence="1">
    <location>
        <begin position="94"/>
        <end position="134"/>
    </location>
</feature>
<feature type="compositionally biased region" description="Low complexity" evidence="1">
    <location>
        <begin position="20"/>
        <end position="40"/>
    </location>
</feature>
<dbReference type="VEuPathDB" id="FungiDB:AAP_01240"/>
<feature type="compositionally biased region" description="Polar residues" evidence="1">
    <location>
        <begin position="119"/>
        <end position="131"/>
    </location>
</feature>
<gene>
    <name evidence="2" type="ORF">AAP_01240</name>
</gene>
<feature type="compositionally biased region" description="Polar residues" evidence="1">
    <location>
        <begin position="62"/>
        <end position="75"/>
    </location>
</feature>
<evidence type="ECO:0000313" key="3">
    <source>
        <dbReference type="Proteomes" id="UP000242877"/>
    </source>
</evidence>
<accession>A0A168CDR2</accession>
<dbReference type="OrthoDB" id="10455965at2759"/>
<keyword evidence="3" id="KW-1185">Reference proteome</keyword>
<evidence type="ECO:0000256" key="1">
    <source>
        <dbReference type="SAM" id="MobiDB-lite"/>
    </source>
</evidence>
<feature type="region of interest" description="Disordered" evidence="1">
    <location>
        <begin position="1"/>
        <end position="75"/>
    </location>
</feature>